<gene>
    <name evidence="2" type="ORF">PGRAT_24080</name>
</gene>
<sequence length="107" mass="11466">MSKAKAGSDNEIKNQVLTDEENSSGPTGSNDAAIDSVNNDPHTTPTSSEEEAKEPLSLESVTLLGWEEGREGLHSVHIGVGIYSFKNGKAEFFPETAELLRASGYIE</sequence>
<dbReference type="OrthoDB" id="9806701at2"/>
<evidence type="ECO:0000313" key="3">
    <source>
        <dbReference type="Proteomes" id="UP000029500"/>
    </source>
</evidence>
<accession>A0A089MDC9</accession>
<evidence type="ECO:0000313" key="2">
    <source>
        <dbReference type="EMBL" id="AIQ70365.1"/>
    </source>
</evidence>
<dbReference type="EMBL" id="CP009287">
    <property type="protein sequence ID" value="AIQ70365.1"/>
    <property type="molecule type" value="Genomic_DNA"/>
</dbReference>
<proteinExistence type="predicted"/>
<reference evidence="2 3" key="1">
    <citation type="submission" date="2014-08" db="EMBL/GenBank/DDBJ databases">
        <title>Comparative genomics of the Paenibacillus odorifer group.</title>
        <authorList>
            <person name="den Bakker H.C."/>
            <person name="Tsai Y.-C."/>
            <person name="Martin N."/>
            <person name="Korlach J."/>
            <person name="Wiedmann M."/>
        </authorList>
    </citation>
    <scope>NUCLEOTIDE SEQUENCE [LARGE SCALE GENOMIC DNA]</scope>
    <source>
        <strain evidence="2 3">DSM 15220</strain>
    </source>
</reference>
<dbReference type="STRING" id="189425.PGRAT_24080"/>
<evidence type="ECO:0000256" key="1">
    <source>
        <dbReference type="SAM" id="MobiDB-lite"/>
    </source>
</evidence>
<keyword evidence="3" id="KW-1185">Reference proteome</keyword>
<dbReference type="AlphaFoldDB" id="A0A089MDC9"/>
<feature type="region of interest" description="Disordered" evidence="1">
    <location>
        <begin position="1"/>
        <end position="57"/>
    </location>
</feature>
<feature type="compositionally biased region" description="Basic and acidic residues" evidence="1">
    <location>
        <begin position="1"/>
        <end position="12"/>
    </location>
</feature>
<dbReference type="HOGENOM" id="CLU_2207410_0_0_9"/>
<dbReference type="KEGG" id="pgm:PGRAT_24080"/>
<dbReference type="Proteomes" id="UP000029500">
    <property type="component" value="Chromosome"/>
</dbReference>
<feature type="compositionally biased region" description="Polar residues" evidence="1">
    <location>
        <begin position="13"/>
        <end position="47"/>
    </location>
</feature>
<protein>
    <submittedName>
        <fullName evidence="2">Uncharacterized protein</fullName>
    </submittedName>
</protein>
<organism evidence="2 3">
    <name type="scientific">Paenibacillus graminis</name>
    <dbReference type="NCBI Taxonomy" id="189425"/>
    <lineage>
        <taxon>Bacteria</taxon>
        <taxon>Bacillati</taxon>
        <taxon>Bacillota</taxon>
        <taxon>Bacilli</taxon>
        <taxon>Bacillales</taxon>
        <taxon>Paenibacillaceae</taxon>
        <taxon>Paenibacillus</taxon>
    </lineage>
</organism>
<name>A0A089MDC9_9BACL</name>
<dbReference type="RefSeq" id="WP_025706335.1">
    <property type="nucleotide sequence ID" value="NZ_CP009287.1"/>
</dbReference>